<evidence type="ECO:0000313" key="3">
    <source>
        <dbReference type="Proteomes" id="UP000664417"/>
    </source>
</evidence>
<feature type="transmembrane region" description="Helical" evidence="1">
    <location>
        <begin position="109"/>
        <end position="129"/>
    </location>
</feature>
<reference evidence="2" key="1">
    <citation type="submission" date="2021-03" db="EMBL/GenBank/DDBJ databases">
        <authorList>
            <person name="Wang G."/>
        </authorList>
    </citation>
    <scope>NUCLEOTIDE SEQUENCE</scope>
    <source>
        <strain evidence="2">KCTC 12899</strain>
    </source>
</reference>
<comment type="caution">
    <text evidence="2">The sequence shown here is derived from an EMBL/GenBank/DDBJ whole genome shotgun (WGS) entry which is preliminary data.</text>
</comment>
<name>A0A8J7QJD1_9BACT</name>
<feature type="transmembrane region" description="Helical" evidence="1">
    <location>
        <begin position="26"/>
        <end position="48"/>
    </location>
</feature>
<dbReference type="RefSeq" id="WP_207859104.1">
    <property type="nucleotide sequence ID" value="NZ_JAFREP010000010.1"/>
</dbReference>
<feature type="transmembrane region" description="Helical" evidence="1">
    <location>
        <begin position="190"/>
        <end position="212"/>
    </location>
</feature>
<accession>A0A8J7QJD1</accession>
<dbReference type="Proteomes" id="UP000664417">
    <property type="component" value="Unassembled WGS sequence"/>
</dbReference>
<keyword evidence="1" id="KW-0472">Membrane</keyword>
<feature type="transmembrane region" description="Helical" evidence="1">
    <location>
        <begin position="339"/>
        <end position="359"/>
    </location>
</feature>
<feature type="transmembrane region" description="Helical" evidence="1">
    <location>
        <begin position="86"/>
        <end position="103"/>
    </location>
</feature>
<dbReference type="EMBL" id="JAFREP010000010">
    <property type="protein sequence ID" value="MBO1319283.1"/>
    <property type="molecule type" value="Genomic_DNA"/>
</dbReference>
<gene>
    <name evidence="2" type="ORF">J3U88_12495</name>
</gene>
<evidence type="ECO:0000256" key="1">
    <source>
        <dbReference type="SAM" id="Phobius"/>
    </source>
</evidence>
<keyword evidence="3" id="KW-1185">Reference proteome</keyword>
<protein>
    <recommendedName>
        <fullName evidence="4">Transmembrane protein</fullName>
    </recommendedName>
</protein>
<organism evidence="2 3">
    <name type="scientific">Acanthopleuribacter pedis</name>
    <dbReference type="NCBI Taxonomy" id="442870"/>
    <lineage>
        <taxon>Bacteria</taxon>
        <taxon>Pseudomonadati</taxon>
        <taxon>Acidobacteriota</taxon>
        <taxon>Holophagae</taxon>
        <taxon>Acanthopleuribacterales</taxon>
        <taxon>Acanthopleuribacteraceae</taxon>
        <taxon>Acanthopleuribacter</taxon>
    </lineage>
</organism>
<proteinExistence type="predicted"/>
<feature type="transmembrane region" description="Helical" evidence="1">
    <location>
        <begin position="150"/>
        <end position="170"/>
    </location>
</feature>
<keyword evidence="1" id="KW-0812">Transmembrane</keyword>
<dbReference type="AlphaFoldDB" id="A0A8J7QJD1"/>
<evidence type="ECO:0008006" key="4">
    <source>
        <dbReference type="Google" id="ProtNLM"/>
    </source>
</evidence>
<feature type="transmembrane region" description="Helical" evidence="1">
    <location>
        <begin position="54"/>
        <end position="74"/>
    </location>
</feature>
<sequence length="377" mass="43035">MSASGSHPIHPIQTGTPWIRNRAFDLWLVTGGAFFTLAAALLAFQFPVLLPPLFWLWVVAFEGSHFWATFSRTYFDRDFRRSHPKLLWGSTVFFLFPVLALSLDAVLPGANLATFYGFFIFCWSLYHNARQHYGFISIYSRKAGLDAERRAHLVFALYASVCLAQFHFLWNFKAPGIFGLPVPGEVGGLWFFVGHQLPMALSVAAFAFLVFVARQLWNRRGAAAFMPIFYTAVCWLFYSLMFYVIAPRDTFVQRLNGTETLMLIAVMNSLFHNIQYHAIVYHHGQRRYGGDKRQFGAAGWINRDAGHYMVVALLVGAVFGTIVWHLGDWPDVFGRWSGGSMQAWAYVLFFGIIGHHFYLDQKIWRPSQSKALRKALS</sequence>
<keyword evidence="1" id="KW-1133">Transmembrane helix</keyword>
<feature type="transmembrane region" description="Helical" evidence="1">
    <location>
        <begin position="224"/>
        <end position="246"/>
    </location>
</feature>
<feature type="transmembrane region" description="Helical" evidence="1">
    <location>
        <begin position="261"/>
        <end position="284"/>
    </location>
</feature>
<feature type="transmembrane region" description="Helical" evidence="1">
    <location>
        <begin position="305"/>
        <end position="327"/>
    </location>
</feature>
<evidence type="ECO:0000313" key="2">
    <source>
        <dbReference type="EMBL" id="MBO1319283.1"/>
    </source>
</evidence>